<dbReference type="Proteomes" id="UP000234323">
    <property type="component" value="Unassembled WGS sequence"/>
</dbReference>
<accession>A0A2I1HCF9</accession>
<evidence type="ECO:0000313" key="1">
    <source>
        <dbReference type="EMBL" id="PKY56564.1"/>
    </source>
</evidence>
<name>A0A2I1HCF9_9GLOM</name>
<gene>
    <name evidence="1" type="ORF">RhiirA4_428334</name>
</gene>
<reference evidence="1 2" key="1">
    <citation type="submission" date="2015-10" db="EMBL/GenBank/DDBJ databases">
        <title>Genome analyses suggest a sexual origin of heterokaryosis in a supposedly ancient asexual fungus.</title>
        <authorList>
            <person name="Ropars J."/>
            <person name="Sedzielewska K."/>
            <person name="Noel J."/>
            <person name="Charron P."/>
            <person name="Farinelli L."/>
            <person name="Marton T."/>
            <person name="Kruger M."/>
            <person name="Pelin A."/>
            <person name="Brachmann A."/>
            <person name="Corradi N."/>
        </authorList>
    </citation>
    <scope>NUCLEOTIDE SEQUENCE [LARGE SCALE GENOMIC DNA]</scope>
    <source>
        <strain evidence="1 2">A4</strain>
    </source>
</reference>
<proteinExistence type="predicted"/>
<evidence type="ECO:0000313" key="2">
    <source>
        <dbReference type="Proteomes" id="UP000234323"/>
    </source>
</evidence>
<keyword evidence="2" id="KW-1185">Reference proteome</keyword>
<sequence length="173" mass="20619">MYVTWNYVPQYMHVHQSGVVTFVIQNNGRWDPHSKSQSSDRSRDLRFFDDHMLIEYRINFNNNNANENILSALAELNDIFFIENNSSSDEKSVLNNEVISNFSNVEEDTYNFDKNFNEIHLNSHEFVENNDSYIENKVYDDIKLKVKEFFDKGKCSYNPKCFKKIGYERFLIH</sequence>
<organism evidence="1 2">
    <name type="scientific">Rhizophagus irregularis</name>
    <dbReference type="NCBI Taxonomy" id="588596"/>
    <lineage>
        <taxon>Eukaryota</taxon>
        <taxon>Fungi</taxon>
        <taxon>Fungi incertae sedis</taxon>
        <taxon>Mucoromycota</taxon>
        <taxon>Glomeromycotina</taxon>
        <taxon>Glomeromycetes</taxon>
        <taxon>Glomerales</taxon>
        <taxon>Glomeraceae</taxon>
        <taxon>Rhizophagus</taxon>
    </lineage>
</organism>
<dbReference type="AlphaFoldDB" id="A0A2I1HCF9"/>
<dbReference type="EMBL" id="LLXI01002227">
    <property type="protein sequence ID" value="PKY56564.1"/>
    <property type="molecule type" value="Genomic_DNA"/>
</dbReference>
<protein>
    <submittedName>
        <fullName evidence="1">Uncharacterized protein</fullName>
    </submittedName>
</protein>
<comment type="caution">
    <text evidence="1">The sequence shown here is derived from an EMBL/GenBank/DDBJ whole genome shotgun (WGS) entry which is preliminary data.</text>
</comment>